<dbReference type="RefSeq" id="XP_500739.1">
    <property type="nucleotide sequence ID" value="XM_500739.1"/>
</dbReference>
<evidence type="ECO:0000313" key="6">
    <source>
        <dbReference type="Proteomes" id="UP000256601"/>
    </source>
</evidence>
<dbReference type="Proteomes" id="UP000256601">
    <property type="component" value="Unassembled WGS sequence"/>
</dbReference>
<dbReference type="GO" id="GO:0006368">
    <property type="term" value="P:transcription elongation by RNA polymerase II"/>
    <property type="evidence" value="ECO:0007669"/>
    <property type="project" value="EnsemblFungi"/>
</dbReference>
<dbReference type="OrthoDB" id="74201at2759"/>
<reference evidence="4 6" key="2">
    <citation type="submission" date="2018-07" db="EMBL/GenBank/DDBJ databases">
        <title>Draft Genome Assemblies for Five Robust Yarrowia lipolytica Strains Exhibiting High Lipid Production and Pentose Sugar Utilization and Sugar Alcohol Secretion from Undetoxified Lignocellulosic Biomass Hydrolysates.</title>
        <authorList>
            <consortium name="DOE Joint Genome Institute"/>
            <person name="Walker C."/>
            <person name="Ryu S."/>
            <person name="Na H."/>
            <person name="Zane M."/>
            <person name="LaButti K."/>
            <person name="Lipzen A."/>
            <person name="Haridas S."/>
            <person name="Barry K."/>
            <person name="Grigoriev I.V."/>
            <person name="Quarterman J."/>
            <person name="Slininger P."/>
            <person name="Dien B."/>
            <person name="Trinh C.T."/>
        </authorList>
    </citation>
    <scope>NUCLEOTIDE SEQUENCE [LARGE SCALE GENOMIC DNA]</scope>
    <source>
        <strain evidence="4 6">YB392</strain>
    </source>
</reference>
<dbReference type="KEGG" id="yli:2906877"/>
<reference evidence="3 5" key="1">
    <citation type="journal article" date="2016" name="PLoS ONE">
        <title>Sequence Assembly of Yarrowia lipolytica Strain W29/CLIB89 Shows Transposable Element Diversity.</title>
        <authorList>
            <person name="Magnan C."/>
            <person name="Yu J."/>
            <person name="Chang I."/>
            <person name="Jahn E."/>
            <person name="Kanomata Y."/>
            <person name="Wu J."/>
            <person name="Zeller M."/>
            <person name="Oakes M."/>
            <person name="Baldi P."/>
            <person name="Sandmeyer S."/>
        </authorList>
    </citation>
    <scope>NUCLEOTIDE SEQUENCE [LARGE SCALE GENOMIC DNA]</scope>
    <source>
        <strain evidence="3">CLIB89</strain>
        <strain evidence="5">CLIB89(W29)</strain>
    </source>
</reference>
<organism evidence="3 5">
    <name type="scientific">Yarrowia lipolytica</name>
    <name type="common">Candida lipolytica</name>
    <dbReference type="NCBI Taxonomy" id="4952"/>
    <lineage>
        <taxon>Eukaryota</taxon>
        <taxon>Fungi</taxon>
        <taxon>Dikarya</taxon>
        <taxon>Ascomycota</taxon>
        <taxon>Saccharomycotina</taxon>
        <taxon>Dipodascomycetes</taxon>
        <taxon>Dipodascales</taxon>
        <taxon>Dipodascales incertae sedis</taxon>
        <taxon>Yarrowia</taxon>
    </lineage>
</organism>
<dbReference type="SUPFAM" id="SSF53067">
    <property type="entry name" value="Actin-like ATPase domain"/>
    <property type="match status" value="2"/>
</dbReference>
<protein>
    <submittedName>
        <fullName evidence="3">Uncharacterized protein</fullName>
    </submittedName>
</protein>
<dbReference type="InterPro" id="IPR043129">
    <property type="entry name" value="ATPase_NBD"/>
</dbReference>
<dbReference type="VEuPathDB" id="FungiDB:YALI0_B10934g"/>
<proteinExistence type="inferred from homology"/>
<dbReference type="eggNOG" id="KOG0676">
    <property type="taxonomic scope" value="Eukaryota"/>
</dbReference>
<dbReference type="SMART" id="SM00268">
    <property type="entry name" value="ACTIN"/>
    <property type="match status" value="1"/>
</dbReference>
<dbReference type="Proteomes" id="UP000182444">
    <property type="component" value="Chromosome 1B"/>
</dbReference>
<dbReference type="EMBL" id="KZ858951">
    <property type="protein sequence ID" value="RDW28641.1"/>
    <property type="molecule type" value="Genomic_DNA"/>
</dbReference>
<feature type="region of interest" description="Disordered" evidence="2">
    <location>
        <begin position="257"/>
        <end position="280"/>
    </location>
</feature>
<dbReference type="GO" id="GO:0006337">
    <property type="term" value="P:nucleosome disassembly"/>
    <property type="evidence" value="ECO:0007669"/>
    <property type="project" value="EnsemblFungi"/>
</dbReference>
<gene>
    <name evidence="4" type="ORF">B0I71DRAFT_127097</name>
    <name evidence="3" type="ORF">YALI1_B14615g</name>
</gene>
<evidence type="ECO:0000313" key="3">
    <source>
        <dbReference type="EMBL" id="AOW01528.1"/>
    </source>
</evidence>
<dbReference type="GO" id="GO:0005198">
    <property type="term" value="F:structural molecule activity"/>
    <property type="evidence" value="ECO:0007669"/>
    <property type="project" value="EnsemblFungi"/>
</dbReference>
<comment type="similarity">
    <text evidence="1">Belongs to the actin family.</text>
</comment>
<dbReference type="FunFam" id="3.90.640.60:FF:000002">
    <property type="entry name" value="Actin-like protein ARP9"/>
    <property type="match status" value="1"/>
</dbReference>
<name>A0A1H6PVG2_YARLL</name>
<accession>A0A1H6PVG2</accession>
<dbReference type="OMA" id="RYIFEKT"/>
<dbReference type="Gene3D" id="3.30.420.40">
    <property type="match status" value="2"/>
</dbReference>
<feature type="compositionally biased region" description="Polar residues" evidence="2">
    <location>
        <begin position="266"/>
        <end position="276"/>
    </location>
</feature>
<dbReference type="Pfam" id="PF00022">
    <property type="entry name" value="Actin"/>
    <property type="match status" value="1"/>
</dbReference>
<evidence type="ECO:0000256" key="2">
    <source>
        <dbReference type="SAM" id="MobiDB-lite"/>
    </source>
</evidence>
<dbReference type="GO" id="GO:0045944">
    <property type="term" value="P:positive regulation of transcription by RNA polymerase II"/>
    <property type="evidence" value="ECO:0007669"/>
    <property type="project" value="EnsemblFungi"/>
</dbReference>
<dbReference type="AlphaFoldDB" id="A0A1H6PVG2"/>
<sequence>MVQYRDENILVVSIGSKTTQAQFGLAESLTQAQAKVPSVIYRVPNPDGSNKPFFSSTGDEANAVWPLKEGKIVDLPAFEYLLQLITQTMQKTKPEIPLAGSALFLVSSTLWTRLQLEHVTQYVFEEMNFPAFAAIPEAVCLTYAYNSPDAFIIDVGEDMTTLTPMTDFTIVEPAQIVIPMGASSVKKKLAAKLPELTPAQIEALLKSDIYEVLHKDAKNLWSAMNQPDAPDRDEETSIDVAAIVASGKTREILAEREKNKKKETEIPNSEKNTNTFVDDDGVEHTVGQERFHGTEELIEAITEETDLSISFVDEFSKRQPIWNNIIIAGGISGIHGFKEAIMASLTNKFLVARQSTYSELPSNFNTSGRNTPTVGGATTGGATPINPLYSQALQTQIGHGQAPTSMRLAKMSEYFSEWKSSKLERAAFLGAQIGAKQIFGTNIEGAYISRQEYNEVGPVSVWDI</sequence>
<dbReference type="GO" id="GO:0016514">
    <property type="term" value="C:SWI/SNF complex"/>
    <property type="evidence" value="ECO:0007669"/>
    <property type="project" value="EnsemblFungi"/>
</dbReference>
<dbReference type="EMBL" id="CP017554">
    <property type="protein sequence ID" value="AOW01528.1"/>
    <property type="molecule type" value="Genomic_DNA"/>
</dbReference>
<dbReference type="Gene3D" id="3.90.640.60">
    <property type="match status" value="1"/>
</dbReference>
<dbReference type="GO" id="GO:0016586">
    <property type="term" value="C:RSC-type complex"/>
    <property type="evidence" value="ECO:0007669"/>
    <property type="project" value="EnsemblFungi"/>
</dbReference>
<evidence type="ECO:0000256" key="1">
    <source>
        <dbReference type="RuleBase" id="RU000487"/>
    </source>
</evidence>
<dbReference type="InterPro" id="IPR004000">
    <property type="entry name" value="Actin"/>
</dbReference>
<evidence type="ECO:0000313" key="4">
    <source>
        <dbReference type="EMBL" id="RDW28641.1"/>
    </source>
</evidence>
<dbReference type="GeneID" id="2906877"/>
<dbReference type="PANTHER" id="PTHR11937">
    <property type="entry name" value="ACTIN"/>
    <property type="match status" value="1"/>
</dbReference>
<evidence type="ECO:0000313" key="5">
    <source>
        <dbReference type="Proteomes" id="UP000182444"/>
    </source>
</evidence>
<dbReference type="VEuPathDB" id="FungiDB:YALI1_B14615g"/>